<evidence type="ECO:0000256" key="1">
    <source>
        <dbReference type="SAM" id="MobiDB-lite"/>
    </source>
</evidence>
<dbReference type="AlphaFoldDB" id="A0A4Z2FW86"/>
<name>A0A4Z2FW86_9TELE</name>
<organism evidence="2 3">
    <name type="scientific">Liparis tanakae</name>
    <name type="common">Tanaka's snailfish</name>
    <dbReference type="NCBI Taxonomy" id="230148"/>
    <lineage>
        <taxon>Eukaryota</taxon>
        <taxon>Metazoa</taxon>
        <taxon>Chordata</taxon>
        <taxon>Craniata</taxon>
        <taxon>Vertebrata</taxon>
        <taxon>Euteleostomi</taxon>
        <taxon>Actinopterygii</taxon>
        <taxon>Neopterygii</taxon>
        <taxon>Teleostei</taxon>
        <taxon>Neoteleostei</taxon>
        <taxon>Acanthomorphata</taxon>
        <taxon>Eupercaria</taxon>
        <taxon>Perciformes</taxon>
        <taxon>Cottioidei</taxon>
        <taxon>Cottales</taxon>
        <taxon>Liparidae</taxon>
        <taxon>Liparis</taxon>
    </lineage>
</organism>
<sequence length="153" mass="16270">MNNEAALPWRSADDTFDLDGADASDDGGHVVSERLLHDVSGAPSTGSINYGESSPEPEWRETETCVYKICGLPFLTQRNLGLGRFRKVTLRVQKNTESQKRRAGTCRGEGNRSSGPRMNPSGTLLGGVIPSSGLSLADSARAEELSVAEGACS</sequence>
<evidence type="ECO:0000313" key="3">
    <source>
        <dbReference type="Proteomes" id="UP000314294"/>
    </source>
</evidence>
<proteinExistence type="predicted"/>
<evidence type="ECO:0000313" key="2">
    <source>
        <dbReference type="EMBL" id="TNN44612.1"/>
    </source>
</evidence>
<feature type="compositionally biased region" description="Polar residues" evidence="1">
    <location>
        <begin position="111"/>
        <end position="122"/>
    </location>
</feature>
<feature type="region of interest" description="Disordered" evidence="1">
    <location>
        <begin position="93"/>
        <end position="125"/>
    </location>
</feature>
<accession>A0A4Z2FW86</accession>
<comment type="caution">
    <text evidence="2">The sequence shown here is derived from an EMBL/GenBank/DDBJ whole genome shotgun (WGS) entry which is preliminary data.</text>
</comment>
<keyword evidence="3" id="KW-1185">Reference proteome</keyword>
<gene>
    <name evidence="2" type="ORF">EYF80_045182</name>
</gene>
<dbReference type="EMBL" id="SRLO01000893">
    <property type="protein sequence ID" value="TNN44612.1"/>
    <property type="molecule type" value="Genomic_DNA"/>
</dbReference>
<dbReference type="Proteomes" id="UP000314294">
    <property type="component" value="Unassembled WGS sequence"/>
</dbReference>
<feature type="region of interest" description="Disordered" evidence="1">
    <location>
        <begin position="1"/>
        <end position="21"/>
    </location>
</feature>
<reference evidence="2 3" key="1">
    <citation type="submission" date="2019-03" db="EMBL/GenBank/DDBJ databases">
        <title>First draft genome of Liparis tanakae, snailfish: a comprehensive survey of snailfish specific genes.</title>
        <authorList>
            <person name="Kim W."/>
            <person name="Song I."/>
            <person name="Jeong J.-H."/>
            <person name="Kim D."/>
            <person name="Kim S."/>
            <person name="Ryu S."/>
            <person name="Song J.Y."/>
            <person name="Lee S.K."/>
        </authorList>
    </citation>
    <scope>NUCLEOTIDE SEQUENCE [LARGE SCALE GENOMIC DNA]</scope>
    <source>
        <tissue evidence="2">Muscle</tissue>
    </source>
</reference>
<protein>
    <submittedName>
        <fullName evidence="2">Uncharacterized protein</fullName>
    </submittedName>
</protein>